<reference evidence="1 2" key="1">
    <citation type="submission" date="2018-12" db="EMBL/GenBank/DDBJ databases">
        <authorList>
            <consortium name="Pathogen Informatics"/>
        </authorList>
    </citation>
    <scope>NUCLEOTIDE SEQUENCE [LARGE SCALE GENOMIC DNA]</scope>
    <source>
        <strain evidence="1 2">NCTC12905</strain>
    </source>
</reference>
<accession>A0A3S4ZZD9</accession>
<protein>
    <submittedName>
        <fullName evidence="1">Uncharacterized protein</fullName>
    </submittedName>
</protein>
<evidence type="ECO:0000313" key="2">
    <source>
        <dbReference type="Proteomes" id="UP000274201"/>
    </source>
</evidence>
<name>A0A3S4ZZD9_BARVI</name>
<dbReference type="EMBL" id="LR134529">
    <property type="protein sequence ID" value="VEJ44890.1"/>
    <property type="molecule type" value="Genomic_DNA"/>
</dbReference>
<sequence>MQNREMLLQDAVITERAVLCLITVPLTDDQFNALTSPSPIIWVQTLSNVLFYATKQTAKVQRGTRKLSALNRCQTP</sequence>
<evidence type="ECO:0000313" key="1">
    <source>
        <dbReference type="EMBL" id="VEJ44890.1"/>
    </source>
</evidence>
<dbReference type="AlphaFoldDB" id="A0A3S4ZZD9"/>
<organism evidence="1 2">
    <name type="scientific">Bartonella vinsonii</name>
    <name type="common">Rochalimaea vinsonii</name>
    <dbReference type="NCBI Taxonomy" id="33047"/>
    <lineage>
        <taxon>Bacteria</taxon>
        <taxon>Pseudomonadati</taxon>
        <taxon>Pseudomonadota</taxon>
        <taxon>Alphaproteobacteria</taxon>
        <taxon>Hyphomicrobiales</taxon>
        <taxon>Bartonellaceae</taxon>
        <taxon>Bartonella</taxon>
    </lineage>
</organism>
<dbReference type="Proteomes" id="UP000274201">
    <property type="component" value="Chromosome"/>
</dbReference>
<gene>
    <name evidence="1" type="ORF">NCTC12905_00533</name>
</gene>
<proteinExistence type="predicted"/>